<organism evidence="8">
    <name type="scientific">freshwater metagenome</name>
    <dbReference type="NCBI Taxonomy" id="449393"/>
    <lineage>
        <taxon>unclassified sequences</taxon>
        <taxon>metagenomes</taxon>
        <taxon>ecological metagenomes</taxon>
    </lineage>
</organism>
<comment type="similarity">
    <text evidence="2">Belongs to the class-I pyridoxal-phosphate-dependent aminotransferase family.</text>
</comment>
<dbReference type="InterPro" id="IPR004839">
    <property type="entry name" value="Aminotransferase_I/II_large"/>
</dbReference>
<dbReference type="GO" id="GO:0008483">
    <property type="term" value="F:transaminase activity"/>
    <property type="evidence" value="ECO:0007669"/>
    <property type="project" value="UniProtKB-KW"/>
</dbReference>
<dbReference type="GO" id="GO:0030170">
    <property type="term" value="F:pyridoxal phosphate binding"/>
    <property type="evidence" value="ECO:0007669"/>
    <property type="project" value="InterPro"/>
</dbReference>
<dbReference type="AlphaFoldDB" id="A0A6J7HS42"/>
<evidence type="ECO:0000256" key="6">
    <source>
        <dbReference type="ARBA" id="ARBA00022898"/>
    </source>
</evidence>
<keyword evidence="4" id="KW-0032">Aminotransferase</keyword>
<dbReference type="Pfam" id="PF00155">
    <property type="entry name" value="Aminotran_1_2"/>
    <property type="match status" value="1"/>
</dbReference>
<dbReference type="CDD" id="cd00609">
    <property type="entry name" value="AAT_like"/>
    <property type="match status" value="1"/>
</dbReference>
<keyword evidence="6" id="KW-0663">Pyridoxal phosphate</keyword>
<dbReference type="PANTHER" id="PTHR42790:SF19">
    <property type="entry name" value="KYNURENINE_ALPHA-AMINOADIPATE AMINOTRANSFERASE, MITOCHONDRIAL"/>
    <property type="match status" value="1"/>
</dbReference>
<keyword evidence="5" id="KW-0808">Transferase</keyword>
<proteinExistence type="inferred from homology"/>
<comment type="cofactor">
    <cofactor evidence="1">
        <name>pyridoxal 5'-phosphate</name>
        <dbReference type="ChEBI" id="CHEBI:597326"/>
    </cofactor>
</comment>
<sequence length="420" mass="45890">MSDISHRYATGAPQNLEERFASRAAHMKPSEIRSLFAVASRPEIVSLAGGMPNLSAFPMAMMADVVQKLVLTNGAEALQYGSGQGHPKLREQICEVMALEGIRANPDDVLVTTGSQQALDLISRIFIDPGDVVLAEAPSYVGALGTFHQYEASVIHVETDDDGLVPQGLRTAIKSVRAAGRKIKFLYMIPNYQNPSGVLLPAERRTEILDICREEGIFVVEDNPYGLLGFDKPSPNAMRAEDSENVIYLGTFSKTIAPGLRVGWALVPPSLKEKLVIASESSILCPSNFAQLTISSYLAEQPWRDQIASFCDLYKSRRDAMLESLDEYFPAAAKWTKPGGGFYVWVTLPPEIDTTALMPKAIVAKVAYVPGTAFYADGFGSWSLRLSYCYPTPERIRDGVKALGGVIKTEMSRRGSNQIS</sequence>
<evidence type="ECO:0000256" key="5">
    <source>
        <dbReference type="ARBA" id="ARBA00022679"/>
    </source>
</evidence>
<dbReference type="Gene3D" id="3.90.1150.10">
    <property type="entry name" value="Aspartate Aminotransferase, domain 1"/>
    <property type="match status" value="1"/>
</dbReference>
<reference evidence="8" key="1">
    <citation type="submission" date="2020-05" db="EMBL/GenBank/DDBJ databases">
        <authorList>
            <person name="Chiriac C."/>
            <person name="Salcher M."/>
            <person name="Ghai R."/>
            <person name="Kavagutti S V."/>
        </authorList>
    </citation>
    <scope>NUCLEOTIDE SEQUENCE</scope>
</reference>
<accession>A0A6J7HS42</accession>
<dbReference type="InterPro" id="IPR015421">
    <property type="entry name" value="PyrdxlP-dep_Trfase_major"/>
</dbReference>
<evidence type="ECO:0000256" key="4">
    <source>
        <dbReference type="ARBA" id="ARBA00022576"/>
    </source>
</evidence>
<protein>
    <submittedName>
        <fullName evidence="8">Unannotated protein</fullName>
    </submittedName>
</protein>
<evidence type="ECO:0000256" key="1">
    <source>
        <dbReference type="ARBA" id="ARBA00001933"/>
    </source>
</evidence>
<dbReference type="InterPro" id="IPR050859">
    <property type="entry name" value="Class-I_PLP-dep_aminotransf"/>
</dbReference>
<evidence type="ECO:0000259" key="7">
    <source>
        <dbReference type="Pfam" id="PF00155"/>
    </source>
</evidence>
<dbReference type="InterPro" id="IPR015424">
    <property type="entry name" value="PyrdxlP-dep_Trfase"/>
</dbReference>
<comment type="subunit">
    <text evidence="3">Homodimer.</text>
</comment>
<dbReference type="Gene3D" id="3.40.640.10">
    <property type="entry name" value="Type I PLP-dependent aspartate aminotransferase-like (Major domain)"/>
    <property type="match status" value="1"/>
</dbReference>
<dbReference type="SUPFAM" id="SSF53383">
    <property type="entry name" value="PLP-dependent transferases"/>
    <property type="match status" value="1"/>
</dbReference>
<dbReference type="EMBL" id="CAFBMZ010000012">
    <property type="protein sequence ID" value="CAB4919020.1"/>
    <property type="molecule type" value="Genomic_DNA"/>
</dbReference>
<evidence type="ECO:0000313" key="8">
    <source>
        <dbReference type="EMBL" id="CAB4919020.1"/>
    </source>
</evidence>
<evidence type="ECO:0000256" key="2">
    <source>
        <dbReference type="ARBA" id="ARBA00007441"/>
    </source>
</evidence>
<feature type="domain" description="Aminotransferase class I/classII large" evidence="7">
    <location>
        <begin position="64"/>
        <end position="403"/>
    </location>
</feature>
<dbReference type="InterPro" id="IPR015422">
    <property type="entry name" value="PyrdxlP-dep_Trfase_small"/>
</dbReference>
<dbReference type="FunFam" id="3.40.640.10:FF:000053">
    <property type="entry name" value="Aminotransferase, class I"/>
    <property type="match status" value="1"/>
</dbReference>
<dbReference type="GO" id="GO:1901605">
    <property type="term" value="P:alpha-amino acid metabolic process"/>
    <property type="evidence" value="ECO:0007669"/>
    <property type="project" value="TreeGrafter"/>
</dbReference>
<dbReference type="PANTHER" id="PTHR42790">
    <property type="entry name" value="AMINOTRANSFERASE"/>
    <property type="match status" value="1"/>
</dbReference>
<evidence type="ECO:0000256" key="3">
    <source>
        <dbReference type="ARBA" id="ARBA00011738"/>
    </source>
</evidence>
<name>A0A6J7HS42_9ZZZZ</name>
<gene>
    <name evidence="8" type="ORF">UFOPK3684_00288</name>
</gene>